<evidence type="ECO:0000313" key="2">
    <source>
        <dbReference type="Proteomes" id="UP001620626"/>
    </source>
</evidence>
<reference evidence="1 2" key="1">
    <citation type="submission" date="2024-10" db="EMBL/GenBank/DDBJ databases">
        <authorList>
            <person name="Kim D."/>
        </authorList>
    </citation>
    <scope>NUCLEOTIDE SEQUENCE [LARGE SCALE GENOMIC DNA]</scope>
    <source>
        <strain evidence="1">BH-2024</strain>
    </source>
</reference>
<dbReference type="PANTHER" id="PTHR34401">
    <property type="entry name" value="PROTEIN CBG12388-RELATED"/>
    <property type="match status" value="1"/>
</dbReference>
<organism evidence="1 2">
    <name type="scientific">Heterodera trifolii</name>
    <dbReference type="NCBI Taxonomy" id="157864"/>
    <lineage>
        <taxon>Eukaryota</taxon>
        <taxon>Metazoa</taxon>
        <taxon>Ecdysozoa</taxon>
        <taxon>Nematoda</taxon>
        <taxon>Chromadorea</taxon>
        <taxon>Rhabditida</taxon>
        <taxon>Tylenchina</taxon>
        <taxon>Tylenchomorpha</taxon>
        <taxon>Tylenchoidea</taxon>
        <taxon>Heteroderidae</taxon>
        <taxon>Heteroderinae</taxon>
        <taxon>Heterodera</taxon>
    </lineage>
</organism>
<comment type="caution">
    <text evidence="1">The sequence shown here is derived from an EMBL/GenBank/DDBJ whole genome shotgun (WGS) entry which is preliminary data.</text>
</comment>
<dbReference type="AlphaFoldDB" id="A0ABD2IER1"/>
<dbReference type="PANTHER" id="PTHR34401:SF3">
    <property type="entry name" value="DB DOMAIN-CONTAINING PROTEIN"/>
    <property type="match status" value="1"/>
</dbReference>
<gene>
    <name evidence="1" type="ORF">niasHT_035092</name>
</gene>
<keyword evidence="2" id="KW-1185">Reference proteome</keyword>
<name>A0ABD2IER1_9BILA</name>
<dbReference type="Proteomes" id="UP001620626">
    <property type="component" value="Unassembled WGS sequence"/>
</dbReference>
<dbReference type="EMBL" id="JBICBT010001201">
    <property type="protein sequence ID" value="KAL3078609.1"/>
    <property type="molecule type" value="Genomic_DNA"/>
</dbReference>
<proteinExistence type="predicted"/>
<evidence type="ECO:0000313" key="1">
    <source>
        <dbReference type="EMBL" id="KAL3078609.1"/>
    </source>
</evidence>
<accession>A0ABD2IER1</accession>
<sequence length="253" mass="27099">MNFDCSLDSVNRLDDEYRAKIGQGSSNLSSFSASDQAASPNSFIQFCPSQLIRNIHIVIKMLSSSACCTLLAALISATFFAMASAQTVKQCLCSEIQPCSEKYMNTWKTCMQQCKGHFSSVGGDVEKLGHCLDSNSALLQSTIRCTQSHGDESEINRMINNMGLEGPMKSLMDAGKKAFGCTRKCMNTKAGNCEKTLKCGLDFPPDNVAVQEVKKCALNSGLNTANAQALCKCASAAGVKNLTPAICAKVKVT</sequence>
<protein>
    <submittedName>
        <fullName evidence="1">Uncharacterized protein</fullName>
    </submittedName>
</protein>